<accession>A0A2S8G6Q5</accession>
<dbReference type="GO" id="GO:0006313">
    <property type="term" value="P:DNA transposition"/>
    <property type="evidence" value="ECO:0007669"/>
    <property type="project" value="InterPro"/>
</dbReference>
<dbReference type="GO" id="GO:0004803">
    <property type="term" value="F:transposase activity"/>
    <property type="evidence" value="ECO:0007669"/>
    <property type="project" value="InterPro"/>
</dbReference>
<dbReference type="EMBL" id="PUIB01000010">
    <property type="protein sequence ID" value="PQO39980.1"/>
    <property type="molecule type" value="Genomic_DNA"/>
</dbReference>
<dbReference type="GO" id="GO:0043565">
    <property type="term" value="F:sequence-specific DNA binding"/>
    <property type="evidence" value="ECO:0007669"/>
    <property type="project" value="TreeGrafter"/>
</dbReference>
<evidence type="ECO:0000259" key="1">
    <source>
        <dbReference type="SMART" id="SM01321"/>
    </source>
</evidence>
<dbReference type="Pfam" id="PF01797">
    <property type="entry name" value="Y1_Tnp"/>
    <property type="match status" value="1"/>
</dbReference>
<dbReference type="Proteomes" id="UP000239388">
    <property type="component" value="Unassembled WGS sequence"/>
</dbReference>
<evidence type="ECO:0000313" key="2">
    <source>
        <dbReference type="EMBL" id="PQO39980.1"/>
    </source>
</evidence>
<name>A0A2S8G6Q5_9BACT</name>
<sequence>MSDYHRKQTCRYDVPGDPHFLTFSCFQRLPLLARERTCRFFIDGLQRSREKNPFQLWAFVIMPEHIHLVLLPEENVKIKDILSSLKQSVSKRAIQWLRENSPEFLPRLEDVQPSGKRCYRFWQRGGGYDRNLRSTRDIHEKLRYVHLNPVRRGLVARSIDWPWSSASAWESGLDDLIRIDRESVPRLTNLDDRIDSSLWL</sequence>
<reference evidence="2 3" key="1">
    <citation type="submission" date="2018-02" db="EMBL/GenBank/DDBJ databases">
        <title>Comparative genomes isolates from brazilian mangrove.</title>
        <authorList>
            <person name="Araujo J.E."/>
            <person name="Taketani R.G."/>
            <person name="Silva M.C.P."/>
            <person name="Loureco M.V."/>
            <person name="Andreote F.D."/>
        </authorList>
    </citation>
    <scope>NUCLEOTIDE SEQUENCE [LARGE SCALE GENOMIC DNA]</scope>
    <source>
        <strain evidence="2 3">NAP PRIS-MGV</strain>
    </source>
</reference>
<feature type="domain" description="Transposase IS200-like" evidence="1">
    <location>
        <begin position="14"/>
        <end position="148"/>
    </location>
</feature>
<dbReference type="PANTHER" id="PTHR36966:SF1">
    <property type="entry name" value="REP-ASSOCIATED TYROSINE TRANSPOSASE"/>
    <property type="match status" value="1"/>
</dbReference>
<proteinExistence type="predicted"/>
<dbReference type="NCBIfam" id="NF047646">
    <property type="entry name" value="REP_Tyr_transpos"/>
    <property type="match status" value="1"/>
</dbReference>
<dbReference type="SUPFAM" id="SSF143422">
    <property type="entry name" value="Transposase IS200-like"/>
    <property type="match status" value="1"/>
</dbReference>
<dbReference type="InterPro" id="IPR052715">
    <property type="entry name" value="RAYT_transposase"/>
</dbReference>
<dbReference type="InterPro" id="IPR036515">
    <property type="entry name" value="Transposase_17_sf"/>
</dbReference>
<organism evidence="2 3">
    <name type="scientific">Blastopirellula marina</name>
    <dbReference type="NCBI Taxonomy" id="124"/>
    <lineage>
        <taxon>Bacteria</taxon>
        <taxon>Pseudomonadati</taxon>
        <taxon>Planctomycetota</taxon>
        <taxon>Planctomycetia</taxon>
        <taxon>Pirellulales</taxon>
        <taxon>Pirellulaceae</taxon>
        <taxon>Blastopirellula</taxon>
    </lineage>
</organism>
<dbReference type="SMART" id="SM01321">
    <property type="entry name" value="Y1_Tnp"/>
    <property type="match status" value="1"/>
</dbReference>
<dbReference type="InterPro" id="IPR002686">
    <property type="entry name" value="Transposase_17"/>
</dbReference>
<dbReference type="AlphaFoldDB" id="A0A2S8G6Q5"/>
<dbReference type="RefSeq" id="WP_105352675.1">
    <property type="nucleotide sequence ID" value="NZ_PUIB01000010.1"/>
</dbReference>
<protein>
    <recommendedName>
        <fullName evidence="1">Transposase IS200-like domain-containing protein</fullName>
    </recommendedName>
</protein>
<gene>
    <name evidence="2" type="ORF">C5Y98_06580</name>
</gene>
<dbReference type="PANTHER" id="PTHR36966">
    <property type="entry name" value="REP-ASSOCIATED TYROSINE TRANSPOSASE"/>
    <property type="match status" value="1"/>
</dbReference>
<comment type="caution">
    <text evidence="2">The sequence shown here is derived from an EMBL/GenBank/DDBJ whole genome shotgun (WGS) entry which is preliminary data.</text>
</comment>
<dbReference type="Gene3D" id="3.30.70.1290">
    <property type="entry name" value="Transposase IS200-like"/>
    <property type="match status" value="1"/>
</dbReference>
<dbReference type="OrthoDB" id="9794403at2"/>
<evidence type="ECO:0000313" key="3">
    <source>
        <dbReference type="Proteomes" id="UP000239388"/>
    </source>
</evidence>